<keyword evidence="2" id="KW-1185">Reference proteome</keyword>
<gene>
    <name evidence="1" type="ORF">B0H17DRAFT_948965</name>
</gene>
<evidence type="ECO:0000313" key="1">
    <source>
        <dbReference type="EMBL" id="KAJ7670252.1"/>
    </source>
</evidence>
<sequence length="142" mass="15840">TWEEMLCWIVRSELNGFGTGLAPLQFANNMVLAGIAESAPPPATMAQWIFANRTYGAFSGLKVFGFNLHEKKASPAEVRAAFCCFYYWLEYHLSSEDKAILHFVSQFDPNLIAPTLIDEHVTPVLVARTLHADGITWEDFAG</sequence>
<accession>A0AAD7CYE0</accession>
<comment type="caution">
    <text evidence="1">The sequence shown here is derived from an EMBL/GenBank/DDBJ whole genome shotgun (WGS) entry which is preliminary data.</text>
</comment>
<proteinExistence type="predicted"/>
<reference evidence="1" key="1">
    <citation type="submission" date="2023-03" db="EMBL/GenBank/DDBJ databases">
        <title>Massive genome expansion in bonnet fungi (Mycena s.s.) driven by repeated elements and novel gene families across ecological guilds.</title>
        <authorList>
            <consortium name="Lawrence Berkeley National Laboratory"/>
            <person name="Harder C.B."/>
            <person name="Miyauchi S."/>
            <person name="Viragh M."/>
            <person name="Kuo A."/>
            <person name="Thoen E."/>
            <person name="Andreopoulos B."/>
            <person name="Lu D."/>
            <person name="Skrede I."/>
            <person name="Drula E."/>
            <person name="Henrissat B."/>
            <person name="Morin E."/>
            <person name="Kohler A."/>
            <person name="Barry K."/>
            <person name="LaButti K."/>
            <person name="Morin E."/>
            <person name="Salamov A."/>
            <person name="Lipzen A."/>
            <person name="Mereny Z."/>
            <person name="Hegedus B."/>
            <person name="Baldrian P."/>
            <person name="Stursova M."/>
            <person name="Weitz H."/>
            <person name="Taylor A."/>
            <person name="Grigoriev I.V."/>
            <person name="Nagy L.G."/>
            <person name="Martin F."/>
            <person name="Kauserud H."/>
        </authorList>
    </citation>
    <scope>NUCLEOTIDE SEQUENCE</scope>
    <source>
        <strain evidence="1">CBHHK067</strain>
    </source>
</reference>
<dbReference type="AlphaFoldDB" id="A0AAD7CYE0"/>
<organism evidence="1 2">
    <name type="scientific">Mycena rosella</name>
    <name type="common">Pink bonnet</name>
    <name type="synonym">Agaricus rosellus</name>
    <dbReference type="NCBI Taxonomy" id="1033263"/>
    <lineage>
        <taxon>Eukaryota</taxon>
        <taxon>Fungi</taxon>
        <taxon>Dikarya</taxon>
        <taxon>Basidiomycota</taxon>
        <taxon>Agaricomycotina</taxon>
        <taxon>Agaricomycetes</taxon>
        <taxon>Agaricomycetidae</taxon>
        <taxon>Agaricales</taxon>
        <taxon>Marasmiineae</taxon>
        <taxon>Mycenaceae</taxon>
        <taxon>Mycena</taxon>
    </lineage>
</organism>
<name>A0AAD7CYE0_MYCRO</name>
<evidence type="ECO:0000313" key="2">
    <source>
        <dbReference type="Proteomes" id="UP001221757"/>
    </source>
</evidence>
<protein>
    <submittedName>
        <fullName evidence="1">Uncharacterized protein</fullName>
    </submittedName>
</protein>
<dbReference type="Proteomes" id="UP001221757">
    <property type="component" value="Unassembled WGS sequence"/>
</dbReference>
<dbReference type="EMBL" id="JARKIE010000183">
    <property type="protein sequence ID" value="KAJ7670252.1"/>
    <property type="molecule type" value="Genomic_DNA"/>
</dbReference>
<feature type="non-terminal residue" evidence="1">
    <location>
        <position position="1"/>
    </location>
</feature>